<keyword evidence="8" id="KW-1185">Reference proteome</keyword>
<dbReference type="PANTHER" id="PTHR11709">
    <property type="entry name" value="MULTI-COPPER OXIDASE"/>
    <property type="match status" value="1"/>
</dbReference>
<dbReference type="InterPro" id="IPR045087">
    <property type="entry name" value="Cu-oxidase_fam"/>
</dbReference>
<feature type="domain" description="Plastocyanin-like" evidence="6">
    <location>
        <begin position="38"/>
        <end position="147"/>
    </location>
</feature>
<evidence type="ECO:0000259" key="5">
    <source>
        <dbReference type="Pfam" id="PF00394"/>
    </source>
</evidence>
<dbReference type="Gene3D" id="2.60.40.420">
    <property type="entry name" value="Cupredoxins - blue copper proteins"/>
    <property type="match status" value="2"/>
</dbReference>
<sequence>MIYTPTHRLLLLILGLESSVQAIDRVYNWEITYVNGLDPTGGHPRRVIGVNGQFPVPPLEATEGDTLIVNVHNSLDVGTTLHGHGLLQNGTNYYDGAAMFQQCPIPSNGNLTYNIPIQQTGTYWMHGHYRGQYVDGLRAPLILHAKQERYTYDDEYIITLSDWYYDEHGVLLSKYLNIYNPSGAEPGPDAGVINGSQNATFNFVPGKVYRLRILNMSAFAMFNFHIDGHDLEIIEVDGVDVISQTATVLPITAAQRYSVLVQAKNSTANNFIMHADIDVTMFPTTNPNLNPLINATIIYATNAPINPSPSSSDAEFDDTTLVPVVATASVTPDNRIILDVNFYVMDNGVNRAMFNNITYLPPQVPSLFTTTSIGALAND</sequence>
<comment type="similarity">
    <text evidence="1">Belongs to the multicopper oxidase family.</text>
</comment>
<protein>
    <submittedName>
        <fullName evidence="7">Ferroxidase fet3</fullName>
    </submittedName>
</protein>
<dbReference type="Pfam" id="PF07732">
    <property type="entry name" value="Cu-oxidase_3"/>
    <property type="match status" value="1"/>
</dbReference>
<dbReference type="EMBL" id="JASJQH010001344">
    <property type="protein sequence ID" value="KAK9761536.1"/>
    <property type="molecule type" value="Genomic_DNA"/>
</dbReference>
<proteinExistence type="inferred from homology"/>
<dbReference type="InterPro" id="IPR008972">
    <property type="entry name" value="Cupredoxin"/>
</dbReference>
<reference evidence="7 8" key="1">
    <citation type="submission" date="2023-04" db="EMBL/GenBank/DDBJ databases">
        <title>Genome of Basidiobolus ranarum AG-B5.</title>
        <authorList>
            <person name="Stajich J.E."/>
            <person name="Carter-House D."/>
            <person name="Gryganskyi A."/>
        </authorList>
    </citation>
    <scope>NUCLEOTIDE SEQUENCE [LARGE SCALE GENOMIC DNA]</scope>
    <source>
        <strain evidence="7 8">AG-B5</strain>
    </source>
</reference>
<keyword evidence="2 4" id="KW-0732">Signal</keyword>
<name>A0ABR2WJB8_9FUNG</name>
<feature type="chain" id="PRO_5046618109" evidence="4">
    <location>
        <begin position="23"/>
        <end position="379"/>
    </location>
</feature>
<dbReference type="SUPFAM" id="SSF49503">
    <property type="entry name" value="Cupredoxins"/>
    <property type="match status" value="2"/>
</dbReference>
<dbReference type="PANTHER" id="PTHR11709:SF361">
    <property type="entry name" value="IRON TRANSPORT MULTICOPPER OXIDASE FET3"/>
    <property type="match status" value="1"/>
</dbReference>
<evidence type="ECO:0000259" key="6">
    <source>
        <dbReference type="Pfam" id="PF07732"/>
    </source>
</evidence>
<evidence type="ECO:0000256" key="1">
    <source>
        <dbReference type="ARBA" id="ARBA00010609"/>
    </source>
</evidence>
<dbReference type="Pfam" id="PF00394">
    <property type="entry name" value="Cu-oxidase"/>
    <property type="match status" value="1"/>
</dbReference>
<evidence type="ECO:0000313" key="7">
    <source>
        <dbReference type="EMBL" id="KAK9761536.1"/>
    </source>
</evidence>
<gene>
    <name evidence="7" type="primary">FET3_3</name>
    <name evidence="7" type="ORF">K7432_013494</name>
</gene>
<feature type="signal peptide" evidence="4">
    <location>
        <begin position="1"/>
        <end position="22"/>
    </location>
</feature>
<keyword evidence="3" id="KW-0186">Copper</keyword>
<evidence type="ECO:0000256" key="2">
    <source>
        <dbReference type="ARBA" id="ARBA00022729"/>
    </source>
</evidence>
<dbReference type="InterPro" id="IPR011707">
    <property type="entry name" value="Cu-oxidase-like_N"/>
</dbReference>
<organism evidence="7 8">
    <name type="scientific">Basidiobolus ranarum</name>
    <dbReference type="NCBI Taxonomy" id="34480"/>
    <lineage>
        <taxon>Eukaryota</taxon>
        <taxon>Fungi</taxon>
        <taxon>Fungi incertae sedis</taxon>
        <taxon>Zoopagomycota</taxon>
        <taxon>Entomophthoromycotina</taxon>
        <taxon>Basidiobolomycetes</taxon>
        <taxon>Basidiobolales</taxon>
        <taxon>Basidiobolaceae</taxon>
        <taxon>Basidiobolus</taxon>
    </lineage>
</organism>
<dbReference type="CDD" id="cd13877">
    <property type="entry name" value="CuRO_2_Fet3p_like"/>
    <property type="match status" value="1"/>
</dbReference>
<evidence type="ECO:0000256" key="4">
    <source>
        <dbReference type="SAM" id="SignalP"/>
    </source>
</evidence>
<comment type="caution">
    <text evidence="7">The sequence shown here is derived from an EMBL/GenBank/DDBJ whole genome shotgun (WGS) entry which is preliminary data.</text>
</comment>
<evidence type="ECO:0000256" key="3">
    <source>
        <dbReference type="ARBA" id="ARBA00023008"/>
    </source>
</evidence>
<dbReference type="InterPro" id="IPR001117">
    <property type="entry name" value="Cu-oxidase_2nd"/>
</dbReference>
<feature type="domain" description="Plastocyanin-like" evidence="5">
    <location>
        <begin position="154"/>
        <end position="298"/>
    </location>
</feature>
<dbReference type="Proteomes" id="UP001479436">
    <property type="component" value="Unassembled WGS sequence"/>
</dbReference>
<evidence type="ECO:0000313" key="8">
    <source>
        <dbReference type="Proteomes" id="UP001479436"/>
    </source>
</evidence>
<accession>A0ABR2WJB8</accession>
<dbReference type="InterPro" id="IPR044130">
    <property type="entry name" value="CuRO_2_Fet3-like"/>
</dbReference>